<feature type="chain" id="PRO_5045634381" evidence="1">
    <location>
        <begin position="21"/>
        <end position="281"/>
    </location>
</feature>
<evidence type="ECO:0000313" key="3">
    <source>
        <dbReference type="Proteomes" id="UP001305779"/>
    </source>
</evidence>
<feature type="signal peptide" evidence="1">
    <location>
        <begin position="1"/>
        <end position="20"/>
    </location>
</feature>
<organism evidence="2 3">
    <name type="scientific">Zasmidium cellare</name>
    <name type="common">Wine cellar mold</name>
    <name type="synonym">Racodium cellare</name>
    <dbReference type="NCBI Taxonomy" id="395010"/>
    <lineage>
        <taxon>Eukaryota</taxon>
        <taxon>Fungi</taxon>
        <taxon>Dikarya</taxon>
        <taxon>Ascomycota</taxon>
        <taxon>Pezizomycotina</taxon>
        <taxon>Dothideomycetes</taxon>
        <taxon>Dothideomycetidae</taxon>
        <taxon>Mycosphaerellales</taxon>
        <taxon>Mycosphaerellaceae</taxon>
        <taxon>Zasmidium</taxon>
    </lineage>
</organism>
<evidence type="ECO:0000256" key="1">
    <source>
        <dbReference type="SAM" id="SignalP"/>
    </source>
</evidence>
<keyword evidence="3" id="KW-1185">Reference proteome</keyword>
<evidence type="ECO:0000313" key="2">
    <source>
        <dbReference type="EMBL" id="KAK4497005.1"/>
    </source>
</evidence>
<dbReference type="EMBL" id="JAXOVC010000009">
    <property type="protein sequence ID" value="KAK4497005.1"/>
    <property type="molecule type" value="Genomic_DNA"/>
</dbReference>
<dbReference type="Proteomes" id="UP001305779">
    <property type="component" value="Unassembled WGS sequence"/>
</dbReference>
<name>A0ABR0E6Y5_ZASCE</name>
<reference evidence="2 3" key="1">
    <citation type="journal article" date="2023" name="G3 (Bethesda)">
        <title>A chromosome-level genome assembly of Zasmidium syzygii isolated from banana leaves.</title>
        <authorList>
            <person name="van Westerhoven A.C."/>
            <person name="Mehrabi R."/>
            <person name="Talebi R."/>
            <person name="Steentjes M.B.F."/>
            <person name="Corcolon B."/>
            <person name="Chong P.A."/>
            <person name="Kema G.H.J."/>
            <person name="Seidl M.F."/>
        </authorList>
    </citation>
    <scope>NUCLEOTIDE SEQUENCE [LARGE SCALE GENOMIC DNA]</scope>
    <source>
        <strain evidence="2 3">P124</strain>
    </source>
</reference>
<proteinExistence type="predicted"/>
<protein>
    <submittedName>
        <fullName evidence="2">Uncharacterized protein</fullName>
    </submittedName>
</protein>
<sequence>MIKFMLTIVTALVAIGGALAAPAVSTNVNPDEHDGVRIPDHIDSVDPNYANCSSGVAMLGNGGARRSWYIHIGREYADGNGCDAIRDTLTRKAKEGNVAFDESSYKCMDDGNGDTYIKFDAGGVFSPGDSGYIIDGLQEMYPMVPFKQDGICAVDSSPGRTRSVPDYSKTLNIRDGPIDHNTALCSYSSVTRTGGMELGMDKCEARVGRDYINGLGCEPISQTLESMIPDGITKYSCVDDGYGYTQLAFNVWNARIIHYEINMALQTAYSDVPFVLEHICG</sequence>
<gene>
    <name evidence="2" type="ORF">PRZ48_011454</name>
</gene>
<keyword evidence="1" id="KW-0732">Signal</keyword>
<accession>A0ABR0E6Y5</accession>
<comment type="caution">
    <text evidence="2">The sequence shown here is derived from an EMBL/GenBank/DDBJ whole genome shotgun (WGS) entry which is preliminary data.</text>
</comment>